<dbReference type="Proteomes" id="UP000176604">
    <property type="component" value="Unassembled WGS sequence"/>
</dbReference>
<reference evidence="1 2" key="1">
    <citation type="journal article" date="2016" name="Nat. Commun.">
        <title>Thousands of microbial genomes shed light on interconnected biogeochemical processes in an aquifer system.</title>
        <authorList>
            <person name="Anantharaman K."/>
            <person name="Brown C.T."/>
            <person name="Hug L.A."/>
            <person name="Sharon I."/>
            <person name="Castelle C.J."/>
            <person name="Probst A.J."/>
            <person name="Thomas B.C."/>
            <person name="Singh A."/>
            <person name="Wilkins M.J."/>
            <person name="Karaoz U."/>
            <person name="Brodie E.L."/>
            <person name="Williams K.H."/>
            <person name="Hubbard S.S."/>
            <person name="Banfield J.F."/>
        </authorList>
    </citation>
    <scope>NUCLEOTIDE SEQUENCE [LARGE SCALE GENOMIC DNA]</scope>
</reference>
<organism evidence="1 2">
    <name type="scientific">Candidatus Uhrbacteria bacterium RIFCSPHIGHO2_12_FULL_54_23</name>
    <dbReference type="NCBI Taxonomy" id="1802397"/>
    <lineage>
        <taxon>Bacteria</taxon>
        <taxon>Candidatus Uhriibacteriota</taxon>
    </lineage>
</organism>
<accession>A0A1F7UMF0</accession>
<proteinExistence type="predicted"/>
<protein>
    <submittedName>
        <fullName evidence="1">Uncharacterized protein</fullName>
    </submittedName>
</protein>
<sequence>MSNLVENDGVLQALSGFLDDLLRERGADPKSQDGVRMKHDLQERLDTAINTVFVEYVPEEKQEELKALLEGKDREKLQEFVRAHVPNLDQAVSAMLQKFREAYLGV</sequence>
<dbReference type="STRING" id="1802397.A3J43_02115"/>
<dbReference type="EMBL" id="MGEF01000009">
    <property type="protein sequence ID" value="OGL79415.1"/>
    <property type="molecule type" value="Genomic_DNA"/>
</dbReference>
<evidence type="ECO:0000313" key="1">
    <source>
        <dbReference type="EMBL" id="OGL79415.1"/>
    </source>
</evidence>
<comment type="caution">
    <text evidence="1">The sequence shown here is derived from an EMBL/GenBank/DDBJ whole genome shotgun (WGS) entry which is preliminary data.</text>
</comment>
<evidence type="ECO:0000313" key="2">
    <source>
        <dbReference type="Proteomes" id="UP000176604"/>
    </source>
</evidence>
<gene>
    <name evidence="1" type="ORF">A3J43_02115</name>
</gene>
<name>A0A1F7UMF0_9BACT</name>
<dbReference type="AlphaFoldDB" id="A0A1F7UMF0"/>